<keyword evidence="2" id="KW-0378">Hydrolase</keyword>
<dbReference type="Pfam" id="PF03061">
    <property type="entry name" value="4HBT"/>
    <property type="match status" value="1"/>
</dbReference>
<dbReference type="InterPro" id="IPR029069">
    <property type="entry name" value="HotDog_dom_sf"/>
</dbReference>
<dbReference type="Proteomes" id="UP001597452">
    <property type="component" value="Unassembled WGS sequence"/>
</dbReference>
<accession>A0ABW5QAA4</accession>
<gene>
    <name evidence="2" type="ORF">ACFSW4_07655</name>
</gene>
<keyword evidence="3" id="KW-1185">Reference proteome</keyword>
<dbReference type="SUPFAM" id="SSF54637">
    <property type="entry name" value="Thioesterase/thiol ester dehydrase-isomerase"/>
    <property type="match status" value="1"/>
</dbReference>
<dbReference type="RefSeq" id="WP_054752456.1">
    <property type="nucleotide sequence ID" value="NZ_JBHUMZ010000019.1"/>
</dbReference>
<proteinExistence type="predicted"/>
<feature type="domain" description="Thioesterase" evidence="1">
    <location>
        <begin position="56"/>
        <end position="142"/>
    </location>
</feature>
<dbReference type="EMBL" id="JBHUMZ010000019">
    <property type="protein sequence ID" value="MFD2638733.1"/>
    <property type="molecule type" value="Genomic_DNA"/>
</dbReference>
<reference evidence="3" key="1">
    <citation type="journal article" date="2019" name="Int. J. Syst. Evol. Microbiol.">
        <title>The Global Catalogue of Microorganisms (GCM) 10K type strain sequencing project: providing services to taxonomists for standard genome sequencing and annotation.</title>
        <authorList>
            <consortium name="The Broad Institute Genomics Platform"/>
            <consortium name="The Broad Institute Genome Sequencing Center for Infectious Disease"/>
            <person name="Wu L."/>
            <person name="Ma J."/>
        </authorList>
    </citation>
    <scope>NUCLEOTIDE SEQUENCE [LARGE SCALE GENOMIC DNA]</scope>
    <source>
        <strain evidence="3">TISTR 1571</strain>
    </source>
</reference>
<name>A0ABW5QAA4_9BACI</name>
<dbReference type="CDD" id="cd03443">
    <property type="entry name" value="PaaI_thioesterase"/>
    <property type="match status" value="1"/>
</dbReference>
<evidence type="ECO:0000313" key="3">
    <source>
        <dbReference type="Proteomes" id="UP001597452"/>
    </source>
</evidence>
<comment type="caution">
    <text evidence="2">The sequence shown here is derived from an EMBL/GenBank/DDBJ whole genome shotgun (WGS) entry which is preliminary data.</text>
</comment>
<dbReference type="EC" id="3.1.2.-" evidence="2"/>
<organism evidence="2 3">
    <name type="scientific">Piscibacillus salipiscarius</name>
    <dbReference type="NCBI Taxonomy" id="299480"/>
    <lineage>
        <taxon>Bacteria</taxon>
        <taxon>Bacillati</taxon>
        <taxon>Bacillota</taxon>
        <taxon>Bacilli</taxon>
        <taxon>Bacillales</taxon>
        <taxon>Bacillaceae</taxon>
        <taxon>Piscibacillus</taxon>
    </lineage>
</organism>
<dbReference type="GO" id="GO:0016787">
    <property type="term" value="F:hydrolase activity"/>
    <property type="evidence" value="ECO:0007669"/>
    <property type="project" value="UniProtKB-KW"/>
</dbReference>
<dbReference type="Gene3D" id="3.10.129.10">
    <property type="entry name" value="Hotdog Thioesterase"/>
    <property type="match status" value="1"/>
</dbReference>
<dbReference type="InterPro" id="IPR006683">
    <property type="entry name" value="Thioestr_dom"/>
</dbReference>
<evidence type="ECO:0000259" key="1">
    <source>
        <dbReference type="Pfam" id="PF03061"/>
    </source>
</evidence>
<evidence type="ECO:0000313" key="2">
    <source>
        <dbReference type="EMBL" id="MFD2638733.1"/>
    </source>
</evidence>
<protein>
    <submittedName>
        <fullName evidence="2">PaaI family thioesterase</fullName>
        <ecNumber evidence="2">3.1.2.-</ecNumber>
    </submittedName>
</protein>
<sequence>MTHIKHAIQDDYPNSFAHCYGCGRLNEEGHQFRTGWEGDQTVTYYEPDKKYTAIPGFVYGGFLASLMDCHGTGSASLALHRKKGNEPGDGVDAPRFVTASLEIKFTKPTPQGKVLKAVGKVEEVREHKFKTDIDVFAGEEKVASGSVVAVVMPENFTQ</sequence>